<comment type="caution">
    <text evidence="1">The sequence shown here is derived from an EMBL/GenBank/DDBJ whole genome shotgun (WGS) entry which is preliminary data.</text>
</comment>
<evidence type="ECO:0000313" key="2">
    <source>
        <dbReference type="Proteomes" id="UP000785679"/>
    </source>
</evidence>
<organism evidence="1 2">
    <name type="scientific">Halteria grandinella</name>
    <dbReference type="NCBI Taxonomy" id="5974"/>
    <lineage>
        <taxon>Eukaryota</taxon>
        <taxon>Sar</taxon>
        <taxon>Alveolata</taxon>
        <taxon>Ciliophora</taxon>
        <taxon>Intramacronucleata</taxon>
        <taxon>Spirotrichea</taxon>
        <taxon>Stichotrichia</taxon>
        <taxon>Sporadotrichida</taxon>
        <taxon>Halteriidae</taxon>
        <taxon>Halteria</taxon>
    </lineage>
</organism>
<gene>
    <name evidence="1" type="ORF">FGO68_gene6785</name>
</gene>
<keyword evidence="2" id="KW-1185">Reference proteome</keyword>
<accession>A0A8J8SZL3</accession>
<dbReference type="Proteomes" id="UP000785679">
    <property type="component" value="Unassembled WGS sequence"/>
</dbReference>
<sequence length="85" mass="9076">MVMEASGMGYKKATATVGGAGKMQGVTTSTGEASLRECPKGDPNCHCFNSSRDPHSVLPFEHDLPTAAKDPISQMNISIKRLRLL</sequence>
<proteinExistence type="predicted"/>
<dbReference type="EMBL" id="RRYP01014195">
    <property type="protein sequence ID" value="TNV76098.1"/>
    <property type="molecule type" value="Genomic_DNA"/>
</dbReference>
<protein>
    <submittedName>
        <fullName evidence="1">Uncharacterized protein</fullName>
    </submittedName>
</protein>
<evidence type="ECO:0000313" key="1">
    <source>
        <dbReference type="EMBL" id="TNV76098.1"/>
    </source>
</evidence>
<name>A0A8J8SZL3_HALGN</name>
<dbReference type="AlphaFoldDB" id="A0A8J8SZL3"/>
<reference evidence="1" key="1">
    <citation type="submission" date="2019-06" db="EMBL/GenBank/DDBJ databases">
        <authorList>
            <person name="Zheng W."/>
        </authorList>
    </citation>
    <scope>NUCLEOTIDE SEQUENCE</scope>
    <source>
        <strain evidence="1">QDHG01</strain>
    </source>
</reference>